<name>A0A8H2LAQ6_9FLAO</name>
<dbReference type="EMBL" id="VSKM01000016">
    <property type="protein sequence ID" value="TYB70652.1"/>
    <property type="molecule type" value="Genomic_DNA"/>
</dbReference>
<sequence length="249" mass="26997">MAKLKSLLKIEGTLDGMTFYKGKDGYLVRTKGGISKSRIQNDPAFIRTRENGTEFGHSATSGKQLRHALTGLLVDVKDGRMTSRLTQTMSRVKNQDLISTRGNRNVTVGLTTDLGKEALKAFDFNNNAQLNAVLLADFDFDTTTGEFSITDLIPNQHISGPGGATHLSFLSAVLNLDFETNTKEIALGNTVNVPINGTTVNVNSIPTALPTAAGAVFFLVKISFFQEVNNIQYPLNNGAYNVLKIIAIE</sequence>
<dbReference type="AlphaFoldDB" id="A0A8H2LAQ6"/>
<evidence type="ECO:0000313" key="2">
    <source>
        <dbReference type="Proteomes" id="UP000323324"/>
    </source>
</evidence>
<reference evidence="1 2" key="1">
    <citation type="submission" date="2019-08" db="EMBL/GenBank/DDBJ databases">
        <title>Genomes of Antarctic Bizionia species.</title>
        <authorList>
            <person name="Bowman J.P."/>
        </authorList>
    </citation>
    <scope>NUCLEOTIDE SEQUENCE [LARGE SCALE GENOMIC DNA]</scope>
    <source>
        <strain evidence="1 2">HFD</strain>
    </source>
</reference>
<proteinExistence type="predicted"/>
<comment type="caution">
    <text evidence="1">The sequence shown here is derived from an EMBL/GenBank/DDBJ whole genome shotgun (WGS) entry which is preliminary data.</text>
</comment>
<evidence type="ECO:0000313" key="1">
    <source>
        <dbReference type="EMBL" id="TYB70652.1"/>
    </source>
</evidence>
<accession>A0A8H2LAQ6</accession>
<protein>
    <submittedName>
        <fullName evidence="1">Uncharacterized protein</fullName>
    </submittedName>
</protein>
<dbReference type="Proteomes" id="UP000323324">
    <property type="component" value="Unassembled WGS sequence"/>
</dbReference>
<organism evidence="1 2">
    <name type="scientific">Bizionia saleffrena</name>
    <dbReference type="NCBI Taxonomy" id="291189"/>
    <lineage>
        <taxon>Bacteria</taxon>
        <taxon>Pseudomonadati</taxon>
        <taxon>Bacteroidota</taxon>
        <taxon>Flavobacteriia</taxon>
        <taxon>Flavobacteriales</taxon>
        <taxon>Flavobacteriaceae</taxon>
        <taxon>Bizionia</taxon>
    </lineage>
</organism>
<dbReference type="RefSeq" id="WP_148370722.1">
    <property type="nucleotide sequence ID" value="NZ_VSKM01000016.1"/>
</dbReference>
<keyword evidence="2" id="KW-1185">Reference proteome</keyword>
<gene>
    <name evidence="1" type="ORF">ES676_12805</name>
</gene>